<evidence type="ECO:0000313" key="13">
    <source>
        <dbReference type="Proteomes" id="UP000472269"/>
    </source>
</evidence>
<evidence type="ECO:0000256" key="10">
    <source>
        <dbReference type="SAM" id="MobiDB-lite"/>
    </source>
</evidence>
<feature type="domain" description="PCNA-associated factor histone-like" evidence="11">
    <location>
        <begin position="1"/>
        <end position="90"/>
    </location>
</feature>
<keyword evidence="6" id="KW-0234">DNA repair</keyword>
<dbReference type="InterPro" id="IPR040444">
    <property type="entry name" value="PCNA-AF"/>
</dbReference>
<accession>A0A663M5R8</accession>
<evidence type="ECO:0000256" key="9">
    <source>
        <dbReference type="ARBA" id="ARBA00031186"/>
    </source>
</evidence>
<protein>
    <recommendedName>
        <fullName evidence="3">PCNA-associated factor</fullName>
    </recommendedName>
    <alternativeName>
        <fullName evidence="8">PCNA-associated factor of 15 kDa</fullName>
    </alternativeName>
    <alternativeName>
        <fullName evidence="9">PCNA-clamp-associated factor</fullName>
    </alternativeName>
</protein>
<proteinExistence type="predicted"/>
<dbReference type="Proteomes" id="UP000472269">
    <property type="component" value="Unplaced"/>
</dbReference>
<keyword evidence="4" id="KW-0963">Cytoplasm</keyword>
<evidence type="ECO:0000256" key="6">
    <source>
        <dbReference type="ARBA" id="ARBA00023204"/>
    </source>
</evidence>
<dbReference type="Ensembl" id="ENSACUT00000007527.1">
    <property type="protein sequence ID" value="ENSACUP00000007042.1"/>
    <property type="gene ID" value="ENSACUG00000004832.1"/>
</dbReference>
<keyword evidence="13" id="KW-1185">Reference proteome</keyword>
<dbReference type="Pfam" id="PF15715">
    <property type="entry name" value="PAF"/>
    <property type="match status" value="1"/>
</dbReference>
<evidence type="ECO:0000256" key="8">
    <source>
        <dbReference type="ARBA" id="ARBA00030014"/>
    </source>
</evidence>
<dbReference type="GO" id="GO:0005634">
    <property type="term" value="C:nucleus"/>
    <property type="evidence" value="ECO:0007669"/>
    <property type="project" value="UniProtKB-SubCell"/>
</dbReference>
<evidence type="ECO:0000256" key="5">
    <source>
        <dbReference type="ARBA" id="ARBA00022763"/>
    </source>
</evidence>
<organism evidence="12 13">
    <name type="scientific">Athene cunicularia</name>
    <name type="common">Burrowing owl</name>
    <name type="synonym">Speotyto cunicularia</name>
    <dbReference type="NCBI Taxonomy" id="194338"/>
    <lineage>
        <taxon>Eukaryota</taxon>
        <taxon>Metazoa</taxon>
        <taxon>Chordata</taxon>
        <taxon>Craniata</taxon>
        <taxon>Vertebrata</taxon>
        <taxon>Euteleostomi</taxon>
        <taxon>Archelosauria</taxon>
        <taxon>Archosauria</taxon>
        <taxon>Dinosauria</taxon>
        <taxon>Saurischia</taxon>
        <taxon>Theropoda</taxon>
        <taxon>Coelurosauria</taxon>
        <taxon>Aves</taxon>
        <taxon>Neognathae</taxon>
        <taxon>Neoaves</taxon>
        <taxon>Telluraves</taxon>
        <taxon>Strigiformes</taxon>
        <taxon>Strigidae</taxon>
        <taxon>Athene</taxon>
    </lineage>
</organism>
<evidence type="ECO:0000313" key="12">
    <source>
        <dbReference type="Ensembl" id="ENSACUP00000007042.1"/>
    </source>
</evidence>
<dbReference type="AlphaFoldDB" id="A0A663M5R8"/>
<dbReference type="GO" id="GO:0048471">
    <property type="term" value="C:perinuclear region of cytoplasm"/>
    <property type="evidence" value="ECO:0007669"/>
    <property type="project" value="UniProtKB-SubCell"/>
</dbReference>
<dbReference type="GO" id="GO:0019985">
    <property type="term" value="P:translesion synthesis"/>
    <property type="evidence" value="ECO:0007669"/>
    <property type="project" value="TreeGrafter"/>
</dbReference>
<evidence type="ECO:0000256" key="3">
    <source>
        <dbReference type="ARBA" id="ARBA00013777"/>
    </source>
</evidence>
<sequence>MVRTKAGGGGCRKGAVLVARAPRKVLGASSLNAGPSPAAKKGESGGLRGGGNPVCVRSVPAWQRGIGEFLRLPQKETVRPAERRWGAAARAKCNVNPVCTALGCSLALQTRCLNLKFTSLKNKTKQKNKKPPHH</sequence>
<dbReference type="GO" id="GO:0006281">
    <property type="term" value="P:DNA repair"/>
    <property type="evidence" value="ECO:0007669"/>
    <property type="project" value="UniProtKB-KW"/>
</dbReference>
<dbReference type="PANTHER" id="PTHR15679">
    <property type="entry name" value="PCNA-ASSOCIATED FACTOR"/>
    <property type="match status" value="1"/>
</dbReference>
<dbReference type="GO" id="GO:0051726">
    <property type="term" value="P:regulation of cell cycle"/>
    <property type="evidence" value="ECO:0007669"/>
    <property type="project" value="InterPro"/>
</dbReference>
<evidence type="ECO:0000256" key="1">
    <source>
        <dbReference type="ARBA" id="ARBA00004123"/>
    </source>
</evidence>
<comment type="subcellular location">
    <subcellularLocation>
        <location evidence="2">Cytoplasm</location>
        <location evidence="2">Perinuclear region</location>
    </subcellularLocation>
    <subcellularLocation>
        <location evidence="1">Nucleus</location>
    </subcellularLocation>
</comment>
<reference evidence="12" key="1">
    <citation type="submission" date="2025-08" db="UniProtKB">
        <authorList>
            <consortium name="Ensembl"/>
        </authorList>
    </citation>
    <scope>IDENTIFICATION</scope>
</reference>
<reference evidence="12" key="2">
    <citation type="submission" date="2025-09" db="UniProtKB">
        <authorList>
            <consortium name="Ensembl"/>
        </authorList>
    </citation>
    <scope>IDENTIFICATION</scope>
</reference>
<evidence type="ECO:0000256" key="7">
    <source>
        <dbReference type="ARBA" id="ARBA00023242"/>
    </source>
</evidence>
<dbReference type="PANTHER" id="PTHR15679:SF8">
    <property type="entry name" value="PCNA-ASSOCIATED FACTOR"/>
    <property type="match status" value="1"/>
</dbReference>
<feature type="region of interest" description="Disordered" evidence="10">
    <location>
        <begin position="28"/>
        <end position="51"/>
    </location>
</feature>
<keyword evidence="5" id="KW-0227">DNA damage</keyword>
<keyword evidence="7" id="KW-0539">Nucleus</keyword>
<dbReference type="InterPro" id="IPR031444">
    <property type="entry name" value="PCNA-AF_dom"/>
</dbReference>
<evidence type="ECO:0000256" key="2">
    <source>
        <dbReference type="ARBA" id="ARBA00004556"/>
    </source>
</evidence>
<dbReference type="GO" id="GO:0003682">
    <property type="term" value="F:chromatin binding"/>
    <property type="evidence" value="ECO:0007669"/>
    <property type="project" value="TreeGrafter"/>
</dbReference>
<evidence type="ECO:0000256" key="4">
    <source>
        <dbReference type="ARBA" id="ARBA00022490"/>
    </source>
</evidence>
<name>A0A663M5R8_ATHCN</name>
<evidence type="ECO:0000259" key="11">
    <source>
        <dbReference type="Pfam" id="PF15715"/>
    </source>
</evidence>